<reference evidence="3 4" key="1">
    <citation type="submission" date="2017-06" db="EMBL/GenBank/DDBJ databases">
        <title>Novel microbial phyla capable of carbon fixation and sulfur reduction in deep-sea sediments.</title>
        <authorList>
            <person name="Huang J."/>
            <person name="Baker B."/>
            <person name="Wang Y."/>
        </authorList>
    </citation>
    <scope>NUCLEOTIDE SEQUENCE [LARGE SCALE GENOMIC DNA]</scope>
    <source>
        <strain evidence="3">B3_LCP</strain>
    </source>
</reference>
<dbReference type="Proteomes" id="UP000319619">
    <property type="component" value="Unassembled WGS sequence"/>
</dbReference>
<sequence length="244" mass="28238">MVSMEVVRSSKKRIAQSNAEKALKESEEQFRTLFESSSDAIMLLDEYSFIDCNSATLKIFGLQNKEDFFGIRPSTLSPQQQPNGEESKIEANRRIKSALENGSEQFEWVHRRQNGEDFHAEVLLTAFQCGDKRLLQASVRDITERKNAEKERENLITELQEALQRIKTLRGLIPICAKCKKIRDDQGFWNQVESYIEEHSSAEFSHGICPDCMKVLYPKYHAKRHGTHLKEDKKEVQIDLEKQT</sequence>
<dbReference type="NCBIfam" id="TIGR00229">
    <property type="entry name" value="sensory_box"/>
    <property type="match status" value="1"/>
</dbReference>
<dbReference type="SUPFAM" id="SSF55785">
    <property type="entry name" value="PYP-like sensor domain (PAS domain)"/>
    <property type="match status" value="1"/>
</dbReference>
<gene>
    <name evidence="3" type="ORF">CEE37_09335</name>
</gene>
<feature type="domain" description="PAS" evidence="2">
    <location>
        <begin position="39"/>
        <end position="144"/>
    </location>
</feature>
<evidence type="ECO:0000313" key="4">
    <source>
        <dbReference type="Proteomes" id="UP000319619"/>
    </source>
</evidence>
<dbReference type="AlphaFoldDB" id="A0A532UYA2"/>
<evidence type="ECO:0000259" key="2">
    <source>
        <dbReference type="Pfam" id="PF13426"/>
    </source>
</evidence>
<dbReference type="InterPro" id="IPR000014">
    <property type="entry name" value="PAS"/>
</dbReference>
<evidence type="ECO:0000313" key="3">
    <source>
        <dbReference type="EMBL" id="TKJ39930.1"/>
    </source>
</evidence>
<protein>
    <recommendedName>
        <fullName evidence="2">PAS domain-containing protein</fullName>
    </recommendedName>
</protein>
<keyword evidence="1" id="KW-0175">Coiled coil</keyword>
<feature type="coiled-coil region" evidence="1">
    <location>
        <begin position="145"/>
        <end position="172"/>
    </location>
</feature>
<name>A0A532UYA2_UNCL8</name>
<dbReference type="Gene3D" id="3.30.450.20">
    <property type="entry name" value="PAS domain"/>
    <property type="match status" value="1"/>
</dbReference>
<dbReference type="InterPro" id="IPR035965">
    <property type="entry name" value="PAS-like_dom_sf"/>
</dbReference>
<dbReference type="CDD" id="cd00130">
    <property type="entry name" value="PAS"/>
    <property type="match status" value="1"/>
</dbReference>
<proteinExistence type="predicted"/>
<evidence type="ECO:0000256" key="1">
    <source>
        <dbReference type="SAM" id="Coils"/>
    </source>
</evidence>
<accession>A0A532UYA2</accession>
<dbReference type="Pfam" id="PF13426">
    <property type="entry name" value="PAS_9"/>
    <property type="match status" value="1"/>
</dbReference>
<organism evidence="3 4">
    <name type="scientific">candidate division LCP-89 bacterium B3_LCP</name>
    <dbReference type="NCBI Taxonomy" id="2012998"/>
    <lineage>
        <taxon>Bacteria</taxon>
        <taxon>Pseudomonadati</taxon>
        <taxon>Bacteria division LCP-89</taxon>
    </lineage>
</organism>
<comment type="caution">
    <text evidence="3">The sequence shown here is derived from an EMBL/GenBank/DDBJ whole genome shotgun (WGS) entry which is preliminary data.</text>
</comment>
<dbReference type="EMBL" id="NJBN01000006">
    <property type="protein sequence ID" value="TKJ39930.1"/>
    <property type="molecule type" value="Genomic_DNA"/>
</dbReference>